<dbReference type="InterPro" id="IPR041577">
    <property type="entry name" value="RT_RNaseH_2"/>
</dbReference>
<feature type="region of interest" description="Disordered" evidence="1">
    <location>
        <begin position="1"/>
        <end position="22"/>
    </location>
</feature>
<dbReference type="OrthoDB" id="7698974at2759"/>
<keyword evidence="4" id="KW-1185">Reference proteome</keyword>
<protein>
    <recommendedName>
        <fullName evidence="2">Reverse transcriptase/retrotransposon-derived protein RNase H-like domain-containing protein</fullName>
    </recommendedName>
</protein>
<dbReference type="EMBL" id="KK116402">
    <property type="protein sequence ID" value="KFM67695.1"/>
    <property type="molecule type" value="Genomic_DNA"/>
</dbReference>
<reference evidence="3 4" key="1">
    <citation type="submission" date="2013-11" db="EMBL/GenBank/DDBJ databases">
        <title>Genome sequencing of Stegodyphus mimosarum.</title>
        <authorList>
            <person name="Bechsgaard J."/>
        </authorList>
    </citation>
    <scope>NUCLEOTIDE SEQUENCE [LARGE SCALE GENOMIC DNA]</scope>
</reference>
<gene>
    <name evidence="3" type="ORF">X975_06150</name>
</gene>
<dbReference type="Pfam" id="PF17919">
    <property type="entry name" value="RT_RNaseH_2"/>
    <property type="match status" value="1"/>
</dbReference>
<feature type="non-terminal residue" evidence="3">
    <location>
        <position position="58"/>
    </location>
</feature>
<sequence length="58" mass="6497">MVDASDVAIGDASHSRRDNGFQPPTFFSWKLIPIDLKYSTYDTELLAIQLCKAFSTKS</sequence>
<evidence type="ECO:0000313" key="4">
    <source>
        <dbReference type="Proteomes" id="UP000054359"/>
    </source>
</evidence>
<proteinExistence type="predicted"/>
<feature type="domain" description="Reverse transcriptase/retrotransposon-derived protein RNase H-like" evidence="2">
    <location>
        <begin position="2"/>
        <end position="51"/>
    </location>
</feature>
<name>A0A087TRF6_STEMI</name>
<evidence type="ECO:0000259" key="2">
    <source>
        <dbReference type="Pfam" id="PF17919"/>
    </source>
</evidence>
<evidence type="ECO:0000313" key="3">
    <source>
        <dbReference type="EMBL" id="KFM67695.1"/>
    </source>
</evidence>
<organism evidence="3 4">
    <name type="scientific">Stegodyphus mimosarum</name>
    <name type="common">African social velvet spider</name>
    <dbReference type="NCBI Taxonomy" id="407821"/>
    <lineage>
        <taxon>Eukaryota</taxon>
        <taxon>Metazoa</taxon>
        <taxon>Ecdysozoa</taxon>
        <taxon>Arthropoda</taxon>
        <taxon>Chelicerata</taxon>
        <taxon>Arachnida</taxon>
        <taxon>Araneae</taxon>
        <taxon>Araneomorphae</taxon>
        <taxon>Entelegynae</taxon>
        <taxon>Eresoidea</taxon>
        <taxon>Eresidae</taxon>
        <taxon>Stegodyphus</taxon>
    </lineage>
</organism>
<dbReference type="AlphaFoldDB" id="A0A087TRF6"/>
<dbReference type="Proteomes" id="UP000054359">
    <property type="component" value="Unassembled WGS sequence"/>
</dbReference>
<evidence type="ECO:0000256" key="1">
    <source>
        <dbReference type="SAM" id="MobiDB-lite"/>
    </source>
</evidence>
<accession>A0A087TRF6</accession>